<proteinExistence type="predicted"/>
<gene>
    <name evidence="8" type="ORF">SADFL11_2442</name>
</gene>
<evidence type="ECO:0000313" key="8">
    <source>
        <dbReference type="EMBL" id="EEE45153.1"/>
    </source>
</evidence>
<dbReference type="Gene3D" id="2.40.50.100">
    <property type="match status" value="1"/>
</dbReference>
<comment type="subcellular location">
    <subcellularLocation>
        <location evidence="1">Membrane</location>
        <topology evidence="1">Single-pass membrane protein</topology>
    </subcellularLocation>
</comment>
<dbReference type="GO" id="GO:0016020">
    <property type="term" value="C:membrane"/>
    <property type="evidence" value="ECO:0007669"/>
    <property type="project" value="UniProtKB-SubCell"/>
</dbReference>
<dbReference type="AlphaFoldDB" id="A0A5E8H1I0"/>
<organism evidence="8 9">
    <name type="scientific">Roseibium alexandrii (strain DSM 17067 / NCIMB 14079 / DFL-11)</name>
    <name type="common">Labrenzia alexandrii</name>
    <dbReference type="NCBI Taxonomy" id="244592"/>
    <lineage>
        <taxon>Bacteria</taxon>
        <taxon>Pseudomonadati</taxon>
        <taxon>Pseudomonadota</taxon>
        <taxon>Alphaproteobacteria</taxon>
        <taxon>Hyphomicrobiales</taxon>
        <taxon>Stappiaceae</taxon>
        <taxon>Roseibium</taxon>
    </lineage>
</organism>
<dbReference type="RefSeq" id="WP_008192870.1">
    <property type="nucleotide sequence ID" value="NZ_CM011002.1"/>
</dbReference>
<evidence type="ECO:0000313" key="9">
    <source>
        <dbReference type="Proteomes" id="UP000004703"/>
    </source>
</evidence>
<sequence length="338" mass="36978">MFEKKFLVVFVAVLFLILIGNEISRHFFAYTSDAYITSDYASMSPAVAGTLAELHVTNDTEVRKGDPLFTLDQTPYKLAAESAAANVAVSEQALQVAKDGVEEAKTNVTATKAILDDAEATQRRLSTLQESGVVTEQRLDDATRDLAEAQANYERALAARTGAQDQLKQKAAELRQATAEKAVADYNLEQTVVRAPFDGQVVPFNTKTGQYLDAGDVVLILVSRTGYRIVANVHEQHVQFIKPGQPVYYMVSTAPWVFFEGSVRGISKGIARSTLETQALPYVDPETDWIRLSQRFPVEINLSVHPDDRQAFMGADARVLILNTDPPPPTGSSHGSGQ</sequence>
<dbReference type="Pfam" id="PF25963">
    <property type="entry name" value="Beta-barrel_AAEA"/>
    <property type="match status" value="1"/>
</dbReference>
<evidence type="ECO:0000256" key="4">
    <source>
        <dbReference type="ARBA" id="ARBA00023136"/>
    </source>
</evidence>
<dbReference type="EMBL" id="ACCU02000001">
    <property type="protein sequence ID" value="EEE45153.1"/>
    <property type="molecule type" value="Genomic_DNA"/>
</dbReference>
<feature type="domain" description="p-hydroxybenzoic acid efflux pump subunit AaeA-like beta-barrel" evidence="7">
    <location>
        <begin position="227"/>
        <end position="321"/>
    </location>
</feature>
<comment type="caution">
    <text evidence="8">The sequence shown here is derived from an EMBL/GenBank/DDBJ whole genome shotgun (WGS) entry which is preliminary data.</text>
</comment>
<dbReference type="InterPro" id="IPR058634">
    <property type="entry name" value="AaeA-lik-b-barrel"/>
</dbReference>
<feature type="domain" description="Multidrug resistance protein MdtA-like barrel-sandwich hybrid" evidence="6">
    <location>
        <begin position="41"/>
        <end position="222"/>
    </location>
</feature>
<dbReference type="Gene3D" id="2.40.30.170">
    <property type="match status" value="1"/>
</dbReference>
<dbReference type="PANTHER" id="PTHR30386">
    <property type="entry name" value="MEMBRANE FUSION SUBUNIT OF EMRAB-TOLC MULTIDRUG EFFLUX PUMP"/>
    <property type="match status" value="1"/>
</dbReference>
<keyword evidence="5" id="KW-0175">Coiled coil</keyword>
<dbReference type="InterPro" id="IPR058625">
    <property type="entry name" value="MdtA-like_BSH"/>
</dbReference>
<keyword evidence="4" id="KW-0472">Membrane</keyword>
<keyword evidence="2" id="KW-0812">Transmembrane</keyword>
<evidence type="ECO:0000256" key="3">
    <source>
        <dbReference type="ARBA" id="ARBA00022989"/>
    </source>
</evidence>
<evidence type="ECO:0000256" key="5">
    <source>
        <dbReference type="SAM" id="Coils"/>
    </source>
</evidence>
<evidence type="ECO:0000256" key="2">
    <source>
        <dbReference type="ARBA" id="ARBA00022692"/>
    </source>
</evidence>
<evidence type="ECO:0000259" key="7">
    <source>
        <dbReference type="Pfam" id="PF25963"/>
    </source>
</evidence>
<evidence type="ECO:0000256" key="1">
    <source>
        <dbReference type="ARBA" id="ARBA00004167"/>
    </source>
</evidence>
<feature type="coiled-coil region" evidence="5">
    <location>
        <begin position="101"/>
        <end position="180"/>
    </location>
</feature>
<name>A0A5E8H1I0_ROSAD</name>
<dbReference type="PANTHER" id="PTHR30386:SF26">
    <property type="entry name" value="TRANSPORT PROTEIN COMB"/>
    <property type="match status" value="1"/>
</dbReference>
<dbReference type="InterPro" id="IPR050739">
    <property type="entry name" value="MFP"/>
</dbReference>
<dbReference type="Pfam" id="PF25917">
    <property type="entry name" value="BSH_RND"/>
    <property type="match status" value="1"/>
</dbReference>
<dbReference type="Proteomes" id="UP000004703">
    <property type="component" value="Chromosome"/>
</dbReference>
<evidence type="ECO:0000259" key="6">
    <source>
        <dbReference type="Pfam" id="PF25917"/>
    </source>
</evidence>
<keyword evidence="3" id="KW-1133">Transmembrane helix</keyword>
<reference evidence="8 9" key="2">
    <citation type="submission" date="2013-04" db="EMBL/GenBank/DDBJ databases">
        <authorList>
            <person name="Fiebig A."/>
            <person name="Pradella S."/>
            <person name="Wagner-Doebler I."/>
        </authorList>
    </citation>
    <scope>NUCLEOTIDE SEQUENCE [LARGE SCALE GENOMIC DNA]</scope>
    <source>
        <strain evidence="9">DSM 17067 / NCIMB 14079 / DFL-11</strain>
    </source>
</reference>
<dbReference type="SUPFAM" id="SSF111369">
    <property type="entry name" value="HlyD-like secretion proteins"/>
    <property type="match status" value="2"/>
</dbReference>
<reference evidence="8 9" key="1">
    <citation type="submission" date="2008-01" db="EMBL/GenBank/DDBJ databases">
        <authorList>
            <person name="Wagner-Dobler I."/>
            <person name="Ferriera S."/>
            <person name="Johnson J."/>
            <person name="Kravitz S."/>
            <person name="Beeson K."/>
            <person name="Sutton G."/>
            <person name="Rogers Y.-H."/>
            <person name="Friedman R."/>
            <person name="Frazier M."/>
            <person name="Venter J.C."/>
        </authorList>
    </citation>
    <scope>NUCLEOTIDE SEQUENCE [LARGE SCALE GENOMIC DNA]</scope>
    <source>
        <strain evidence="9">DSM 17067 / NCIMB 14079 / DFL-11</strain>
    </source>
</reference>
<accession>A0A5E8H1I0</accession>
<protein>
    <submittedName>
        <fullName evidence="8">Multidrug resistance efflux pump</fullName>
    </submittedName>
</protein>